<evidence type="ECO:0000313" key="1">
    <source>
        <dbReference type="EMBL" id="CEN35095.1"/>
    </source>
</evidence>
<name>A0A0B7H6U0_9FLAO</name>
<evidence type="ECO:0008006" key="3">
    <source>
        <dbReference type="Google" id="ProtNLM"/>
    </source>
</evidence>
<sequence>MVTIKEVSTAKELKTFIYLPEKIHQNHKNWLPPLYLDEEKFFSHKRNPAFQHADTILFLAYRGEEAVGRIMGIFPHQYNRKNGVESVRFSYFECYEDELVFKELLLAVERWGKSKNCTEIIGPMGFSDKEPQGFLTQGFTEPTMLITNCSFEYMKIFVEKAGFESFVRLYQYQVPLTENVLERYQKFTQRVEARQSIIVHEFTRTRQVRPYIAGVFELINNSYKDIYGFSPVTKKETEEFANRFLPLLNPKLIKIICDLSGKVIAFVIAMPDLSEGIRKAKGRLFPLGWFHILQASRKSKKLMLLLGAIAPEMQNKGLDAVLATKLFASALTLGFQEIDSHLIMEKNLKMRSEIERLPNHKLYKEYTIYKKSI</sequence>
<dbReference type="PANTHER" id="PTHR41368">
    <property type="entry name" value="PROTEIN YGHO"/>
    <property type="match status" value="1"/>
</dbReference>
<dbReference type="STRING" id="28189.CCYN74_130027"/>
<dbReference type="RefSeq" id="WP_041991790.1">
    <property type="nucleotide sequence ID" value="NZ_CDOD01000018.1"/>
</dbReference>
<dbReference type="eggNOG" id="COG0456">
    <property type="taxonomic scope" value="Bacteria"/>
</dbReference>
<accession>A0A0B7H6U0</accession>
<dbReference type="SUPFAM" id="SSF55729">
    <property type="entry name" value="Acyl-CoA N-acyltransferases (Nat)"/>
    <property type="match status" value="1"/>
</dbReference>
<dbReference type="PANTHER" id="PTHR41368:SF1">
    <property type="entry name" value="PROTEIN YGHO"/>
    <property type="match status" value="1"/>
</dbReference>
<dbReference type="AlphaFoldDB" id="A0A0B7H6U0"/>
<dbReference type="Proteomes" id="UP000038055">
    <property type="component" value="Unassembled WGS sequence"/>
</dbReference>
<gene>
    <name evidence="1" type="ORF">CCYN2B_250025</name>
</gene>
<dbReference type="InterPro" id="IPR016181">
    <property type="entry name" value="Acyl_CoA_acyltransferase"/>
</dbReference>
<protein>
    <recommendedName>
        <fullName evidence="3">N-acetyltransferase domain-containing protein</fullName>
    </recommendedName>
</protein>
<evidence type="ECO:0000313" key="2">
    <source>
        <dbReference type="Proteomes" id="UP000038055"/>
    </source>
</evidence>
<organism evidence="1 2">
    <name type="scientific">Capnocytophaga cynodegmi</name>
    <dbReference type="NCBI Taxonomy" id="28189"/>
    <lineage>
        <taxon>Bacteria</taxon>
        <taxon>Pseudomonadati</taxon>
        <taxon>Bacteroidota</taxon>
        <taxon>Flavobacteriia</taxon>
        <taxon>Flavobacteriales</taxon>
        <taxon>Flavobacteriaceae</taxon>
        <taxon>Capnocytophaga</taxon>
    </lineage>
</organism>
<proteinExistence type="predicted"/>
<reference evidence="2" key="1">
    <citation type="submission" date="2015-01" db="EMBL/GenBank/DDBJ databases">
        <authorList>
            <person name="MANFREDI Pablo"/>
        </authorList>
    </citation>
    <scope>NUCLEOTIDE SEQUENCE [LARGE SCALE GENOMIC DNA]</scope>
    <source>
        <strain evidence="2">Ccyn2B</strain>
    </source>
</reference>
<dbReference type="EMBL" id="CDOD01000018">
    <property type="protein sequence ID" value="CEN35095.1"/>
    <property type="molecule type" value="Genomic_DNA"/>
</dbReference>
<dbReference type="Gene3D" id="3.40.630.30">
    <property type="match status" value="1"/>
</dbReference>
<keyword evidence="2" id="KW-1185">Reference proteome</keyword>
<dbReference type="InterPro" id="IPR039968">
    <property type="entry name" value="BcerS-like"/>
</dbReference>